<evidence type="ECO:0000313" key="1">
    <source>
        <dbReference type="EMBL" id="SVD87412.1"/>
    </source>
</evidence>
<reference evidence="1" key="1">
    <citation type="submission" date="2018-05" db="EMBL/GenBank/DDBJ databases">
        <authorList>
            <person name="Lanie J.A."/>
            <person name="Ng W.-L."/>
            <person name="Kazmierczak K.M."/>
            <person name="Andrzejewski T.M."/>
            <person name="Davidsen T.M."/>
            <person name="Wayne K.J."/>
            <person name="Tettelin H."/>
            <person name="Glass J.I."/>
            <person name="Rusch D."/>
            <person name="Podicherti R."/>
            <person name="Tsui H.-C.T."/>
            <person name="Winkler M.E."/>
        </authorList>
    </citation>
    <scope>NUCLEOTIDE SEQUENCE</scope>
</reference>
<organism evidence="1">
    <name type="scientific">marine metagenome</name>
    <dbReference type="NCBI Taxonomy" id="408172"/>
    <lineage>
        <taxon>unclassified sequences</taxon>
        <taxon>metagenomes</taxon>
        <taxon>ecological metagenomes</taxon>
    </lineage>
</organism>
<protein>
    <submittedName>
        <fullName evidence="1">Uncharacterized protein</fullName>
    </submittedName>
</protein>
<feature type="non-terminal residue" evidence="1">
    <location>
        <position position="1"/>
    </location>
</feature>
<feature type="non-terminal residue" evidence="1">
    <location>
        <position position="261"/>
    </location>
</feature>
<name>A0A382YVY4_9ZZZZ</name>
<gene>
    <name evidence="1" type="ORF">METZ01_LOCUS440266</name>
</gene>
<dbReference type="AlphaFoldDB" id="A0A382YVY4"/>
<accession>A0A382YVY4</accession>
<sequence length="261" mass="28695">QRPGYSEISTRSEQYLGWFNNLVVMNDTYRGWNFGVTVGEDIRSKFTDLVFQDPRFFGIRMDGASADNRFTLLLSQGGSQATQSPNPKFSTFQGGKERSSVLLFGGHWETKLGNMLKLGTTYFNQHMLDTFNDKGSFIRGDTPYSMLAPSFIAVIIEDDSPESGQVGAVVYDVAIEIEAESMGQMVRMSSISGASDFDVTLQPMVEGGLLNADGGREVNGEGQRVIFTFKMPEFAIPDPASYVDNPSPAVGGLSIKNVRFK</sequence>
<proteinExistence type="predicted"/>
<dbReference type="EMBL" id="UINC01178966">
    <property type="protein sequence ID" value="SVD87412.1"/>
    <property type="molecule type" value="Genomic_DNA"/>
</dbReference>